<sequence length="418" mass="47097">MVLTKSAANSQVGNDRTRGASQQDAANHPARSRGAPNHPRRAARSNLMQSAHQDPPSPQHDPNVVQLDQLALDAKPSIEEDVVSSKCRPKAPLEVDSEKVPSDMPSLFTIPPGSAPALPLKDIQYMPLEEDSNSPLYGEILRAKVSCKFTPPQIALYDGKTDLVNHVHRYTASLLGSGVSEQAQCLLFLGPLTGNAADWERESLRDWYDRFFKALIEVEGLTQRDAMATFQRGLRSKDLTKSLIITSLNSFADIFACARKFMVVKESASVWKKKEHVGEERKDHPKEDDSEGRKQSSWIEKFMPLNAPKAVVLNEIERLGIWIPPQVKKKEDIGNDSNSCCRYHKAWGHDTEDYKTLKVDIERLIQASHLRSFIRKGGREDRARSPRHGWSPWRREEPDQYHSERGKFCKDFASGVIP</sequence>
<dbReference type="AlphaFoldDB" id="A0A2I0LG37"/>
<name>A0A2I0LG37_PUNGR</name>
<dbReference type="PANTHER" id="PTHR33223:SF10">
    <property type="entry name" value="AMINOTRANSFERASE-LIKE PLANT MOBILE DOMAIN-CONTAINING PROTEIN"/>
    <property type="match status" value="1"/>
</dbReference>
<evidence type="ECO:0000313" key="2">
    <source>
        <dbReference type="EMBL" id="PKI79396.1"/>
    </source>
</evidence>
<reference evidence="2 3" key="1">
    <citation type="submission" date="2017-11" db="EMBL/GenBank/DDBJ databases">
        <title>De-novo sequencing of pomegranate (Punica granatum L.) genome.</title>
        <authorList>
            <person name="Akparov Z."/>
            <person name="Amiraslanov A."/>
            <person name="Hajiyeva S."/>
            <person name="Abbasov M."/>
            <person name="Kaur K."/>
            <person name="Hamwieh A."/>
            <person name="Solovyev V."/>
            <person name="Salamov A."/>
            <person name="Braich B."/>
            <person name="Kosarev P."/>
            <person name="Mahmoud A."/>
            <person name="Hajiyev E."/>
            <person name="Babayeva S."/>
            <person name="Izzatullayeva V."/>
            <person name="Mammadov A."/>
            <person name="Mammadov A."/>
            <person name="Sharifova S."/>
            <person name="Ojaghi J."/>
            <person name="Eynullazada K."/>
            <person name="Bayramov B."/>
            <person name="Abdulazimova A."/>
            <person name="Shahmuradov I."/>
        </authorList>
    </citation>
    <scope>NUCLEOTIDE SEQUENCE [LARGE SCALE GENOMIC DNA]</scope>
    <source>
        <strain evidence="3">cv. AG2017</strain>
        <tissue evidence="2">Leaf</tissue>
    </source>
</reference>
<gene>
    <name evidence="2" type="ORF">CRG98_000211</name>
</gene>
<protein>
    <recommendedName>
        <fullName evidence="4">Retrotransposon gag domain-containing protein</fullName>
    </recommendedName>
</protein>
<evidence type="ECO:0000313" key="3">
    <source>
        <dbReference type="Proteomes" id="UP000233551"/>
    </source>
</evidence>
<accession>A0A2I0LG37</accession>
<proteinExistence type="predicted"/>
<evidence type="ECO:0000256" key="1">
    <source>
        <dbReference type="SAM" id="MobiDB-lite"/>
    </source>
</evidence>
<feature type="compositionally biased region" description="Basic and acidic residues" evidence="1">
    <location>
        <begin position="276"/>
        <end position="294"/>
    </location>
</feature>
<feature type="region of interest" description="Disordered" evidence="1">
    <location>
        <begin position="1"/>
        <end position="63"/>
    </location>
</feature>
<feature type="region of interest" description="Disordered" evidence="1">
    <location>
        <begin position="377"/>
        <end position="403"/>
    </location>
</feature>
<feature type="region of interest" description="Disordered" evidence="1">
    <location>
        <begin position="274"/>
        <end position="295"/>
    </location>
</feature>
<comment type="caution">
    <text evidence="2">The sequence shown here is derived from an EMBL/GenBank/DDBJ whole genome shotgun (WGS) entry which is preliminary data.</text>
</comment>
<dbReference type="EMBL" id="PGOL01000006">
    <property type="protein sequence ID" value="PKI79396.1"/>
    <property type="molecule type" value="Genomic_DNA"/>
</dbReference>
<evidence type="ECO:0008006" key="4">
    <source>
        <dbReference type="Google" id="ProtNLM"/>
    </source>
</evidence>
<keyword evidence="3" id="KW-1185">Reference proteome</keyword>
<dbReference type="Proteomes" id="UP000233551">
    <property type="component" value="Unassembled WGS sequence"/>
</dbReference>
<feature type="compositionally biased region" description="Polar residues" evidence="1">
    <location>
        <begin position="1"/>
        <end position="25"/>
    </location>
</feature>
<feature type="region of interest" description="Disordered" evidence="1">
    <location>
        <begin position="78"/>
        <end position="104"/>
    </location>
</feature>
<feature type="compositionally biased region" description="Basic and acidic residues" evidence="1">
    <location>
        <begin position="393"/>
        <end position="403"/>
    </location>
</feature>
<feature type="compositionally biased region" description="Basic and acidic residues" evidence="1">
    <location>
        <begin position="91"/>
        <end position="101"/>
    </location>
</feature>
<dbReference type="PANTHER" id="PTHR33223">
    <property type="entry name" value="CCHC-TYPE DOMAIN-CONTAINING PROTEIN"/>
    <property type="match status" value="1"/>
</dbReference>
<organism evidence="2 3">
    <name type="scientific">Punica granatum</name>
    <name type="common">Pomegranate</name>
    <dbReference type="NCBI Taxonomy" id="22663"/>
    <lineage>
        <taxon>Eukaryota</taxon>
        <taxon>Viridiplantae</taxon>
        <taxon>Streptophyta</taxon>
        <taxon>Embryophyta</taxon>
        <taxon>Tracheophyta</taxon>
        <taxon>Spermatophyta</taxon>
        <taxon>Magnoliopsida</taxon>
        <taxon>eudicotyledons</taxon>
        <taxon>Gunneridae</taxon>
        <taxon>Pentapetalae</taxon>
        <taxon>rosids</taxon>
        <taxon>malvids</taxon>
        <taxon>Myrtales</taxon>
        <taxon>Lythraceae</taxon>
        <taxon>Punica</taxon>
    </lineage>
</organism>